<name>A0A101EL38_9EURY</name>
<protein>
    <recommendedName>
        <fullName evidence="2">eCIS core domain-containing protein</fullName>
    </recommendedName>
</protein>
<keyword evidence="1" id="KW-1133">Transmembrane helix</keyword>
<dbReference type="InterPro" id="IPR025295">
    <property type="entry name" value="eCIS_core_dom"/>
</dbReference>
<feature type="domain" description="eCIS core" evidence="2">
    <location>
        <begin position="124"/>
        <end position="160"/>
    </location>
</feature>
<dbReference type="EMBL" id="LGFD01000025">
    <property type="protein sequence ID" value="KUK17373.1"/>
    <property type="molecule type" value="Genomic_DNA"/>
</dbReference>
<dbReference type="OMA" id="MFPELYL"/>
<reference evidence="4" key="1">
    <citation type="journal article" date="2015" name="MBio">
        <title>Genome-Resolved Metagenomic Analysis Reveals Roles for Candidate Phyla and Other Microbial Community Members in Biogeochemical Transformations in Oil Reservoirs.</title>
        <authorList>
            <person name="Hu P."/>
            <person name="Tom L."/>
            <person name="Singh A."/>
            <person name="Thomas B.C."/>
            <person name="Baker B.J."/>
            <person name="Piceno Y.M."/>
            <person name="Andersen G.L."/>
            <person name="Banfield J.F."/>
        </authorList>
    </citation>
    <scope>NUCLEOTIDE SEQUENCE [LARGE SCALE GENOMIC DNA]</scope>
</reference>
<keyword evidence="1" id="KW-0812">Transmembrane</keyword>
<dbReference type="AlphaFoldDB" id="A0A101EL38"/>
<dbReference type="Pfam" id="PF13699">
    <property type="entry name" value="eCIS_core"/>
    <property type="match status" value="1"/>
</dbReference>
<sequence length="374" mass="43521">MILPFSLSVALMKNKRLFGILVIVFFIVAFFYHNYSYPSEDEQKVLEISLNISKEVEDIRNLHFKEKPKIEVLTREEALKKWSPSKKGYNEIKKWELIYKMTLLVSLDYNLTKTETQEIASWIAATSGDKVYIISENFFKTGKTSQRVLAHEFTHVLQKQYFDPEYPETLDGNLAVRALVEGDADLTADIYCKTHNIKIEKITSLYLTNPPLNFGYFPYVFGDRFVEYLYSIGGWDAVNNAYVNPPKTTQQVMHPELYLNKTLPKDLTFSIDGNYRIIHRDTLGEFYFYLLMLINNVPSEKAIKLTSAWNGDALILAENSTHYILVWKSSWKKKENLNSLYKLFLNKSKNLNGPKIQISMYKDELTFKSVLPKQ</sequence>
<evidence type="ECO:0000313" key="4">
    <source>
        <dbReference type="Proteomes" id="UP000053911"/>
    </source>
</evidence>
<comment type="caution">
    <text evidence="3">The sequence shown here is derived from an EMBL/GenBank/DDBJ whole genome shotgun (WGS) entry which is preliminary data.</text>
</comment>
<gene>
    <name evidence="3" type="ORF">XD54_1310</name>
</gene>
<evidence type="ECO:0000256" key="1">
    <source>
        <dbReference type="SAM" id="Phobius"/>
    </source>
</evidence>
<evidence type="ECO:0000313" key="3">
    <source>
        <dbReference type="EMBL" id="KUK17373.1"/>
    </source>
</evidence>
<organism evidence="3 4">
    <name type="scientific">Thermococcus sibiricus</name>
    <dbReference type="NCBI Taxonomy" id="172049"/>
    <lineage>
        <taxon>Archaea</taxon>
        <taxon>Methanobacteriati</taxon>
        <taxon>Methanobacteriota</taxon>
        <taxon>Thermococci</taxon>
        <taxon>Thermococcales</taxon>
        <taxon>Thermococcaceae</taxon>
        <taxon>Thermococcus</taxon>
    </lineage>
</organism>
<evidence type="ECO:0000259" key="2">
    <source>
        <dbReference type="Pfam" id="PF13699"/>
    </source>
</evidence>
<accession>A0A101EL38</accession>
<proteinExistence type="predicted"/>
<feature type="transmembrane region" description="Helical" evidence="1">
    <location>
        <begin position="17"/>
        <end position="35"/>
    </location>
</feature>
<keyword evidence="1" id="KW-0472">Membrane</keyword>
<dbReference type="Proteomes" id="UP000053911">
    <property type="component" value="Unassembled WGS sequence"/>
</dbReference>
<dbReference type="PATRIC" id="fig|172049.5.peg.144"/>